<feature type="domain" description="Tripartite ATP-independent periplasmic transporters DctQ component" evidence="10">
    <location>
        <begin position="47"/>
        <end position="176"/>
    </location>
</feature>
<comment type="function">
    <text evidence="9">Part of the tripartite ATP-independent periplasmic (TRAP) transport system.</text>
</comment>
<feature type="transmembrane region" description="Helical" evidence="9">
    <location>
        <begin position="150"/>
        <end position="172"/>
    </location>
</feature>
<gene>
    <name evidence="11" type="ORF">MBELCI_3424</name>
</gene>
<dbReference type="eggNOG" id="COG3090">
    <property type="taxonomic scope" value="Bacteria"/>
</dbReference>
<keyword evidence="3" id="KW-1003">Cell membrane</keyword>
<evidence type="ECO:0000256" key="6">
    <source>
        <dbReference type="ARBA" id="ARBA00022989"/>
    </source>
</evidence>
<keyword evidence="4 9" id="KW-0997">Cell inner membrane</keyword>
<proteinExistence type="inferred from homology"/>
<evidence type="ECO:0000259" key="10">
    <source>
        <dbReference type="Pfam" id="PF04290"/>
    </source>
</evidence>
<dbReference type="InterPro" id="IPR055348">
    <property type="entry name" value="DctQ"/>
</dbReference>
<feature type="transmembrane region" description="Helical" evidence="9">
    <location>
        <begin position="110"/>
        <end position="129"/>
    </location>
</feature>
<keyword evidence="2 9" id="KW-0813">Transport</keyword>
<evidence type="ECO:0000256" key="9">
    <source>
        <dbReference type="RuleBase" id="RU369079"/>
    </source>
</evidence>
<evidence type="ECO:0000256" key="4">
    <source>
        <dbReference type="ARBA" id="ARBA00022519"/>
    </source>
</evidence>
<reference evidence="11" key="1">
    <citation type="journal article" date="2013" name="Genome Announc.">
        <title>Draft Genome Sequence of Loktanella cinnabarina LL-001T, Isolated from Deep-Sea Floor Sediment.</title>
        <authorList>
            <person name="Nishi S."/>
            <person name="Tsubouchi T."/>
            <person name="Takaki Y."/>
            <person name="Koyanagi R."/>
            <person name="Satoh N."/>
            <person name="Maruyama T."/>
            <person name="Hatada Y."/>
        </authorList>
    </citation>
    <scope>NUCLEOTIDE SEQUENCE [LARGE SCALE GENOMIC DNA]</scope>
    <source>
        <strain evidence="11">LL-001</strain>
    </source>
</reference>
<dbReference type="STRING" id="1337093.MBELCI_3424"/>
<evidence type="ECO:0000256" key="8">
    <source>
        <dbReference type="ARBA" id="ARBA00038436"/>
    </source>
</evidence>
<sequence>MMRTGDDLSPAGDGAGRMRPVLRAVRGLTGAFDWSGRIVTAACLAAMFAALLVNVVLRYAFGSGIAWAYEIHALLLPWLVAGGLVVASARGANISVTLLPDLIGPGTRRVLAILVQVLVLWIVLAVLWSSQPIINASRFQTLSTLGIRQVWGYASLVYAFGAMAVIAALALLRSLAGETPVDPTAPRSLS</sequence>
<keyword evidence="7 9" id="KW-0472">Membrane</keyword>
<dbReference type="GO" id="GO:0005886">
    <property type="term" value="C:plasma membrane"/>
    <property type="evidence" value="ECO:0007669"/>
    <property type="project" value="UniProtKB-SubCell"/>
</dbReference>
<comment type="subunit">
    <text evidence="9">The complex comprises the extracytoplasmic solute receptor protein and the two transmembrane proteins.</text>
</comment>
<protein>
    <recommendedName>
        <fullName evidence="9">TRAP transporter small permease protein</fullName>
    </recommendedName>
</protein>
<evidence type="ECO:0000256" key="3">
    <source>
        <dbReference type="ARBA" id="ARBA00022475"/>
    </source>
</evidence>
<comment type="caution">
    <text evidence="11">The sequence shown here is derived from an EMBL/GenBank/DDBJ whole genome shotgun (WGS) entry which is preliminary data.</text>
</comment>
<dbReference type="AlphaFoldDB" id="U2Z8K7"/>
<evidence type="ECO:0000313" key="11">
    <source>
        <dbReference type="EMBL" id="GAD57372.1"/>
    </source>
</evidence>
<dbReference type="Pfam" id="PF04290">
    <property type="entry name" value="DctQ"/>
    <property type="match status" value="1"/>
</dbReference>
<keyword evidence="12" id="KW-1185">Reference proteome</keyword>
<feature type="transmembrane region" description="Helical" evidence="9">
    <location>
        <begin position="73"/>
        <end position="90"/>
    </location>
</feature>
<evidence type="ECO:0000256" key="1">
    <source>
        <dbReference type="ARBA" id="ARBA00004429"/>
    </source>
</evidence>
<evidence type="ECO:0000256" key="5">
    <source>
        <dbReference type="ARBA" id="ARBA00022692"/>
    </source>
</evidence>
<dbReference type="EMBL" id="BATB01000082">
    <property type="protein sequence ID" value="GAD57372.1"/>
    <property type="molecule type" value="Genomic_DNA"/>
</dbReference>
<feature type="transmembrane region" description="Helical" evidence="9">
    <location>
        <begin position="38"/>
        <end position="61"/>
    </location>
</feature>
<comment type="subcellular location">
    <subcellularLocation>
        <location evidence="1 9">Cell inner membrane</location>
        <topology evidence="1 9">Multi-pass membrane protein</topology>
    </subcellularLocation>
</comment>
<dbReference type="GO" id="GO:0022857">
    <property type="term" value="F:transmembrane transporter activity"/>
    <property type="evidence" value="ECO:0007669"/>
    <property type="project" value="UniProtKB-UniRule"/>
</dbReference>
<keyword evidence="6 9" id="KW-1133">Transmembrane helix</keyword>
<dbReference type="PANTHER" id="PTHR35011:SF2">
    <property type="entry name" value="2,3-DIKETO-L-GULONATE TRAP TRANSPORTER SMALL PERMEASE PROTEIN YIAM"/>
    <property type="match status" value="1"/>
</dbReference>
<keyword evidence="5 9" id="KW-0812">Transmembrane</keyword>
<comment type="similarity">
    <text evidence="8 9">Belongs to the TRAP transporter small permease family.</text>
</comment>
<evidence type="ECO:0000256" key="7">
    <source>
        <dbReference type="ARBA" id="ARBA00023136"/>
    </source>
</evidence>
<dbReference type="PANTHER" id="PTHR35011">
    <property type="entry name" value="2,3-DIKETO-L-GULONATE TRAP TRANSPORTER SMALL PERMEASE PROTEIN YIAM"/>
    <property type="match status" value="1"/>
</dbReference>
<organism evidence="11 12">
    <name type="scientific">Limimaricola cinnabarinus LL-001</name>
    <dbReference type="NCBI Taxonomy" id="1337093"/>
    <lineage>
        <taxon>Bacteria</taxon>
        <taxon>Pseudomonadati</taxon>
        <taxon>Pseudomonadota</taxon>
        <taxon>Alphaproteobacteria</taxon>
        <taxon>Rhodobacterales</taxon>
        <taxon>Paracoccaceae</taxon>
        <taxon>Limimaricola</taxon>
    </lineage>
</organism>
<accession>U2Z8K7</accession>
<evidence type="ECO:0000313" key="12">
    <source>
        <dbReference type="Proteomes" id="UP000016566"/>
    </source>
</evidence>
<evidence type="ECO:0000256" key="2">
    <source>
        <dbReference type="ARBA" id="ARBA00022448"/>
    </source>
</evidence>
<dbReference type="Proteomes" id="UP000016566">
    <property type="component" value="Unassembled WGS sequence"/>
</dbReference>
<dbReference type="GO" id="GO:0015740">
    <property type="term" value="P:C4-dicarboxylate transport"/>
    <property type="evidence" value="ECO:0007669"/>
    <property type="project" value="TreeGrafter"/>
</dbReference>
<dbReference type="InterPro" id="IPR007387">
    <property type="entry name" value="TRAP_DctQ"/>
</dbReference>
<name>U2Z8K7_9RHOB</name>